<gene>
    <name evidence="1" type="ORF">NCTC13102_01905</name>
</gene>
<sequence length="88" mass="10073">MSIMSELPYNNINSTLKVNPTNPPNYSQQLQYLTQGDYTLVIFAYLRSPAYKARNYTTHTKLDYKPPLSLQFNGKELQILEWGGGKKG</sequence>
<dbReference type="EMBL" id="UAWL01000006">
    <property type="protein sequence ID" value="SQB99580.1"/>
    <property type="molecule type" value="Genomic_DNA"/>
</dbReference>
<evidence type="ECO:0000313" key="2">
    <source>
        <dbReference type="Proteomes" id="UP000250166"/>
    </source>
</evidence>
<dbReference type="Proteomes" id="UP000250166">
    <property type="component" value="Unassembled WGS sequence"/>
</dbReference>
<reference evidence="1 2" key="1">
    <citation type="submission" date="2018-06" db="EMBL/GenBank/DDBJ databases">
        <authorList>
            <consortium name="Pathogen Informatics"/>
            <person name="Doyle S."/>
        </authorList>
    </citation>
    <scope>NUCLEOTIDE SEQUENCE [LARGE SCALE GENOMIC DNA]</scope>
    <source>
        <strain evidence="1 2">NCTC13102</strain>
    </source>
</reference>
<accession>A0A2X3DN08</accession>
<organism evidence="1 2">
    <name type="scientific">Helicobacter fennelliae</name>
    <dbReference type="NCBI Taxonomy" id="215"/>
    <lineage>
        <taxon>Bacteria</taxon>
        <taxon>Pseudomonadati</taxon>
        <taxon>Campylobacterota</taxon>
        <taxon>Epsilonproteobacteria</taxon>
        <taxon>Campylobacterales</taxon>
        <taxon>Helicobacteraceae</taxon>
        <taxon>Helicobacter</taxon>
    </lineage>
</organism>
<dbReference type="AlphaFoldDB" id="A0A2X3DN08"/>
<evidence type="ECO:0000313" key="1">
    <source>
        <dbReference type="EMBL" id="SQB99580.1"/>
    </source>
</evidence>
<protein>
    <submittedName>
        <fullName evidence="1">Uncharacterized protein</fullName>
    </submittedName>
</protein>
<proteinExistence type="predicted"/>
<name>A0A2X3DN08_9HELI</name>